<gene>
    <name evidence="10" type="ORF">Q5P01_001179</name>
</gene>
<dbReference type="InterPro" id="IPR001841">
    <property type="entry name" value="Znf_RING"/>
</dbReference>
<proteinExistence type="predicted"/>
<keyword evidence="11" id="KW-1185">Reference proteome</keyword>
<evidence type="ECO:0000259" key="9">
    <source>
        <dbReference type="PROSITE" id="PS50188"/>
    </source>
</evidence>
<dbReference type="PROSITE" id="PS00518">
    <property type="entry name" value="ZF_RING_1"/>
    <property type="match status" value="1"/>
</dbReference>
<dbReference type="Pfam" id="PF13445">
    <property type="entry name" value="zf-RING_UBOX"/>
    <property type="match status" value="1"/>
</dbReference>
<evidence type="ECO:0000313" key="11">
    <source>
        <dbReference type="Proteomes" id="UP001187415"/>
    </source>
</evidence>
<dbReference type="AlphaFoldDB" id="A0AA88T2J5"/>
<evidence type="ECO:0000256" key="6">
    <source>
        <dbReference type="SAM" id="Phobius"/>
    </source>
</evidence>
<dbReference type="PRINTS" id="PR01407">
    <property type="entry name" value="BUTYPHLNCDUF"/>
</dbReference>
<dbReference type="Gene3D" id="3.30.40.10">
    <property type="entry name" value="Zinc/RING finger domain, C3HC4 (zinc finger)"/>
    <property type="match status" value="1"/>
</dbReference>
<dbReference type="InterPro" id="IPR013320">
    <property type="entry name" value="ConA-like_dom_sf"/>
</dbReference>
<dbReference type="SUPFAM" id="SSF57850">
    <property type="entry name" value="RING/U-box"/>
    <property type="match status" value="1"/>
</dbReference>
<dbReference type="Pfam" id="PF00622">
    <property type="entry name" value="SPRY"/>
    <property type="match status" value="1"/>
</dbReference>
<evidence type="ECO:0000256" key="2">
    <source>
        <dbReference type="ARBA" id="ARBA00022771"/>
    </source>
</evidence>
<feature type="transmembrane region" description="Helical" evidence="6">
    <location>
        <begin position="465"/>
        <end position="487"/>
    </location>
</feature>
<dbReference type="Pfam" id="PF13765">
    <property type="entry name" value="PRY"/>
    <property type="match status" value="1"/>
</dbReference>
<dbReference type="PANTHER" id="PTHR24103">
    <property type="entry name" value="E3 UBIQUITIN-PROTEIN LIGASE TRIM"/>
    <property type="match status" value="1"/>
</dbReference>
<dbReference type="InterPro" id="IPR017907">
    <property type="entry name" value="Znf_RING_CS"/>
</dbReference>
<organism evidence="10 11">
    <name type="scientific">Channa striata</name>
    <name type="common">Snakehead murrel</name>
    <name type="synonym">Ophicephalus striatus</name>
    <dbReference type="NCBI Taxonomy" id="64152"/>
    <lineage>
        <taxon>Eukaryota</taxon>
        <taxon>Metazoa</taxon>
        <taxon>Chordata</taxon>
        <taxon>Craniata</taxon>
        <taxon>Vertebrata</taxon>
        <taxon>Euteleostomi</taxon>
        <taxon>Actinopterygii</taxon>
        <taxon>Neopterygii</taxon>
        <taxon>Teleostei</taxon>
        <taxon>Neoteleostei</taxon>
        <taxon>Acanthomorphata</taxon>
        <taxon>Anabantaria</taxon>
        <taxon>Anabantiformes</taxon>
        <taxon>Channoidei</taxon>
        <taxon>Channidae</taxon>
        <taxon>Channa</taxon>
    </lineage>
</organism>
<dbReference type="SUPFAM" id="SSF57845">
    <property type="entry name" value="B-box zinc-binding domain"/>
    <property type="match status" value="1"/>
</dbReference>
<dbReference type="SMART" id="SM00589">
    <property type="entry name" value="PRY"/>
    <property type="match status" value="1"/>
</dbReference>
<feature type="domain" description="B30.2/SPRY" evidence="9">
    <location>
        <begin position="273"/>
        <end position="459"/>
    </location>
</feature>
<accession>A0AA88T2J5</accession>
<sequence>MAFHLEEDLACPICHEIFKDPVVLSCSHSFCRYCVKTWWSRKQTCECPVCKRLPRTTHPPCNLVLKNLCDGFLRKRKQNVSAGSEDFCILHLEKFKLFCLDDQQPVCVVCRDSKTHLNHRFRPVAEIAQEQKEEMLNFLIPIKGKLKIIEQIKGKCDQTAQHIKIQAQHTERLIKEQFKKLYKIIQDDEEARITALREEEKQKNMKMKRKIEALNNDISTLSDTIRATEDKLRAEDVSFLQNYKAAVERVQQFPLMEDPQLVSGALIDVAKHLGNLTYPVLNKMKEMVSYTPVTLDPNTAHPHLILSDNLTSVRYGRRQKVPDNPERINYYRCILGSEGFSTGSHSWDVEVRNIDYWLLGVAAESAHRAGDIKSGLWSLKFWDGEYSVFFPPNKVVILPMKNKLERVRVHLDCNKGKLSFFDPDTKTHVHTITHTFTEKLFPYFSNGKRVPLKILPVPVSPQTPLVTIVKFIVILTVLLLLGISIVYKQ</sequence>
<keyword evidence="2 4" id="KW-0863">Zinc-finger</keyword>
<feature type="domain" description="B box-type" evidence="8">
    <location>
        <begin position="83"/>
        <end position="124"/>
    </location>
</feature>
<feature type="coiled-coil region" evidence="5">
    <location>
        <begin position="197"/>
        <end position="231"/>
    </location>
</feature>
<dbReference type="InterPro" id="IPR003879">
    <property type="entry name" value="Butyrophylin_SPRY"/>
</dbReference>
<reference evidence="10" key="1">
    <citation type="submission" date="2023-07" db="EMBL/GenBank/DDBJ databases">
        <title>Chromosome-level Genome Assembly of Striped Snakehead (Channa striata).</title>
        <authorList>
            <person name="Liu H."/>
        </authorList>
    </citation>
    <scope>NUCLEOTIDE SEQUENCE</scope>
    <source>
        <strain evidence="10">Gz</strain>
        <tissue evidence="10">Muscle</tissue>
    </source>
</reference>
<dbReference type="Gene3D" id="2.60.120.920">
    <property type="match status" value="1"/>
</dbReference>
<dbReference type="InterPro" id="IPR000315">
    <property type="entry name" value="Znf_B-box"/>
</dbReference>
<keyword evidence="6" id="KW-0472">Membrane</keyword>
<dbReference type="InterPro" id="IPR006574">
    <property type="entry name" value="PRY"/>
</dbReference>
<evidence type="ECO:0000256" key="4">
    <source>
        <dbReference type="PROSITE-ProRule" id="PRU00024"/>
    </source>
</evidence>
<dbReference type="InterPro" id="IPR001870">
    <property type="entry name" value="B30.2/SPRY"/>
</dbReference>
<dbReference type="SMART" id="SM00449">
    <property type="entry name" value="SPRY"/>
    <property type="match status" value="1"/>
</dbReference>
<comment type="caution">
    <text evidence="10">The sequence shown here is derived from an EMBL/GenBank/DDBJ whole genome shotgun (WGS) entry which is preliminary data.</text>
</comment>
<evidence type="ECO:0000256" key="5">
    <source>
        <dbReference type="SAM" id="Coils"/>
    </source>
</evidence>
<evidence type="ECO:0000259" key="8">
    <source>
        <dbReference type="PROSITE" id="PS50119"/>
    </source>
</evidence>
<protein>
    <submittedName>
        <fullName evidence="10">Uncharacterized protein</fullName>
    </submittedName>
</protein>
<dbReference type="InterPro" id="IPR043136">
    <property type="entry name" value="B30.2/SPRY_sf"/>
</dbReference>
<evidence type="ECO:0000256" key="1">
    <source>
        <dbReference type="ARBA" id="ARBA00022723"/>
    </source>
</evidence>
<dbReference type="InterPro" id="IPR027370">
    <property type="entry name" value="Znf-RING_euk"/>
</dbReference>
<dbReference type="PROSITE" id="PS50188">
    <property type="entry name" value="B302_SPRY"/>
    <property type="match status" value="1"/>
</dbReference>
<dbReference type="InterPro" id="IPR003877">
    <property type="entry name" value="SPRY_dom"/>
</dbReference>
<dbReference type="GO" id="GO:0008270">
    <property type="term" value="F:zinc ion binding"/>
    <property type="evidence" value="ECO:0007669"/>
    <property type="project" value="UniProtKB-KW"/>
</dbReference>
<dbReference type="InterPro" id="IPR050143">
    <property type="entry name" value="TRIM/RBCC"/>
</dbReference>
<keyword evidence="6" id="KW-0812">Transmembrane</keyword>
<keyword evidence="1" id="KW-0479">Metal-binding</keyword>
<dbReference type="Gene3D" id="3.30.160.60">
    <property type="entry name" value="Classic Zinc Finger"/>
    <property type="match status" value="1"/>
</dbReference>
<keyword evidence="3" id="KW-0862">Zinc</keyword>
<keyword evidence="6" id="KW-1133">Transmembrane helix</keyword>
<dbReference type="EMBL" id="JAUPFM010000001">
    <property type="protein sequence ID" value="KAK2861646.1"/>
    <property type="molecule type" value="Genomic_DNA"/>
</dbReference>
<dbReference type="CDD" id="cd12893">
    <property type="entry name" value="SPRY_PRY_TRIM35"/>
    <property type="match status" value="1"/>
</dbReference>
<name>A0AA88T2J5_CHASR</name>
<dbReference type="PROSITE" id="PS50119">
    <property type="entry name" value="ZF_BBOX"/>
    <property type="match status" value="1"/>
</dbReference>
<evidence type="ECO:0000313" key="10">
    <source>
        <dbReference type="EMBL" id="KAK2861646.1"/>
    </source>
</evidence>
<keyword evidence="5" id="KW-0175">Coiled coil</keyword>
<dbReference type="InterPro" id="IPR013083">
    <property type="entry name" value="Znf_RING/FYVE/PHD"/>
</dbReference>
<dbReference type="SMART" id="SM00336">
    <property type="entry name" value="BBOX"/>
    <property type="match status" value="1"/>
</dbReference>
<evidence type="ECO:0000256" key="3">
    <source>
        <dbReference type="ARBA" id="ARBA00022833"/>
    </source>
</evidence>
<dbReference type="SUPFAM" id="SSF49899">
    <property type="entry name" value="Concanavalin A-like lectins/glucanases"/>
    <property type="match status" value="1"/>
</dbReference>
<dbReference type="Pfam" id="PF00643">
    <property type="entry name" value="zf-B_box"/>
    <property type="match status" value="1"/>
</dbReference>
<evidence type="ECO:0000259" key="7">
    <source>
        <dbReference type="PROSITE" id="PS50089"/>
    </source>
</evidence>
<dbReference type="PROSITE" id="PS50089">
    <property type="entry name" value="ZF_RING_2"/>
    <property type="match status" value="1"/>
</dbReference>
<dbReference type="Proteomes" id="UP001187415">
    <property type="component" value="Unassembled WGS sequence"/>
</dbReference>
<dbReference type="SMART" id="SM00184">
    <property type="entry name" value="RING"/>
    <property type="match status" value="1"/>
</dbReference>
<feature type="domain" description="RING-type" evidence="7">
    <location>
        <begin position="11"/>
        <end position="51"/>
    </location>
</feature>